<sequence length="100" mass="10546">MQPVPAARNEKQLGAWGAAALVYPKAQCTPKSAQGGFSTLESASSTHYCGQTEGKTDGDWEASGSLGCGTQDTIPAHSTKEDEDTHDPPGYILTRPSEKH</sequence>
<dbReference type="EMBL" id="JANPWB010000002">
    <property type="protein sequence ID" value="KAJ1206891.1"/>
    <property type="molecule type" value="Genomic_DNA"/>
</dbReference>
<keyword evidence="3" id="KW-1185">Reference proteome</keyword>
<evidence type="ECO:0000313" key="2">
    <source>
        <dbReference type="EMBL" id="KAJ1206891.1"/>
    </source>
</evidence>
<protein>
    <submittedName>
        <fullName evidence="2">Uncharacterized protein</fullName>
    </submittedName>
</protein>
<reference evidence="2" key="1">
    <citation type="journal article" date="2022" name="bioRxiv">
        <title>Sequencing and chromosome-scale assembly of the giantPleurodeles waltlgenome.</title>
        <authorList>
            <person name="Brown T."/>
            <person name="Elewa A."/>
            <person name="Iarovenko S."/>
            <person name="Subramanian E."/>
            <person name="Araus A.J."/>
            <person name="Petzold A."/>
            <person name="Susuki M."/>
            <person name="Suzuki K.-i.T."/>
            <person name="Hayashi T."/>
            <person name="Toyoda A."/>
            <person name="Oliveira C."/>
            <person name="Osipova E."/>
            <person name="Leigh N.D."/>
            <person name="Simon A."/>
            <person name="Yun M.H."/>
        </authorList>
    </citation>
    <scope>NUCLEOTIDE SEQUENCE</scope>
    <source>
        <strain evidence="2">20211129_DDA</strain>
        <tissue evidence="2">Liver</tissue>
    </source>
</reference>
<accession>A0AAV7W2F2</accession>
<comment type="caution">
    <text evidence="2">The sequence shown here is derived from an EMBL/GenBank/DDBJ whole genome shotgun (WGS) entry which is preliminary data.</text>
</comment>
<gene>
    <name evidence="2" type="ORF">NDU88_002284</name>
</gene>
<proteinExistence type="predicted"/>
<dbReference type="Proteomes" id="UP001066276">
    <property type="component" value="Chromosome 1_2"/>
</dbReference>
<evidence type="ECO:0000313" key="3">
    <source>
        <dbReference type="Proteomes" id="UP001066276"/>
    </source>
</evidence>
<organism evidence="2 3">
    <name type="scientific">Pleurodeles waltl</name>
    <name type="common">Iberian ribbed newt</name>
    <dbReference type="NCBI Taxonomy" id="8319"/>
    <lineage>
        <taxon>Eukaryota</taxon>
        <taxon>Metazoa</taxon>
        <taxon>Chordata</taxon>
        <taxon>Craniata</taxon>
        <taxon>Vertebrata</taxon>
        <taxon>Euteleostomi</taxon>
        <taxon>Amphibia</taxon>
        <taxon>Batrachia</taxon>
        <taxon>Caudata</taxon>
        <taxon>Salamandroidea</taxon>
        <taxon>Salamandridae</taxon>
        <taxon>Pleurodelinae</taxon>
        <taxon>Pleurodeles</taxon>
    </lineage>
</organism>
<feature type="compositionally biased region" description="Polar residues" evidence="1">
    <location>
        <begin position="31"/>
        <end position="49"/>
    </location>
</feature>
<evidence type="ECO:0000256" key="1">
    <source>
        <dbReference type="SAM" id="MobiDB-lite"/>
    </source>
</evidence>
<feature type="region of interest" description="Disordered" evidence="1">
    <location>
        <begin position="31"/>
        <end position="100"/>
    </location>
</feature>
<name>A0AAV7W2F2_PLEWA</name>
<dbReference type="AlphaFoldDB" id="A0AAV7W2F2"/>